<sequence length="722" mass="80751">MQEQDLYNAEEGSAEDQRGVWGGSADGEPDRELRVPGKAERHGRQSRTKIAEEKRLKEKKRVTPPPSTFQRFSVDTNESLHFEPYIPSDEDEPRSPSFRGATVFSDEVFEEEGETEEGPPTEDAGGSRVDLKEGLGGHSERDPPDVFCMDCKVPTQASQKLFGPHKDHRVIQISRAADEVKEDLQKGMHKLEEQIGLMENFASHLEEIFITVEENFGRQEQNLEQHYNDVLQALSQRNEQGAAQLQDDKKLKLEALYTQLLECGKTLDVSKELIEEAQQIYRDEDKTAFLQAVTPALRRIEELSQDESEIKLSSSMDFENTPVDFSDVKQMMDSVNILPAPSAPVINPQVPNSASSTSARVCWSLFSNDTVDFYDLHYHPVLDDATFTGLQAPDALEIRVKETYCTVTELLPNAQYEFWVTATNTTGVSPASEKAVYMTVPSPPIIKPRECASCPEAALIRWESGNANPVDSYTMELSEIGAEGGANAVTESIVAVPTCECLVQLQPGRHYSICVRAVNIGGPSERSEPIIIQTTGTSFHLLEDTAHPCLSISSDGLTMFYTDEDLPLSGMVFSDNTFARCVAVLGELIPVRGKHYWEVEVEDRTEFRIGVAYEDTQRNGFLGGNSTSWCMRHVITPSRHKYEFLHNGWTPEIRITVHPKRVGVLLDYDAGKLSFFNAHLAQHLYTFQCRFLHHVHPCFALDNPGALALHNSIAAPAYTMFN</sequence>
<dbReference type="Gene3D" id="2.60.120.920">
    <property type="match status" value="1"/>
</dbReference>
<dbReference type="STRING" id="1676925.ENSPKIP00000001351"/>
<evidence type="ECO:0000259" key="4">
    <source>
        <dbReference type="PROSITE" id="PS50853"/>
    </source>
</evidence>
<protein>
    <submittedName>
        <fullName evidence="5">Fibronectin type III and SPRY domain containing 2</fullName>
    </submittedName>
</protein>
<dbReference type="InterPro" id="IPR003879">
    <property type="entry name" value="Butyrophylin_SPRY"/>
</dbReference>
<dbReference type="Pfam" id="PF00041">
    <property type="entry name" value="fn3"/>
    <property type="match status" value="2"/>
</dbReference>
<dbReference type="PROSITE" id="PS50188">
    <property type="entry name" value="B302_SPRY"/>
    <property type="match status" value="1"/>
</dbReference>
<evidence type="ECO:0000259" key="3">
    <source>
        <dbReference type="PROSITE" id="PS50188"/>
    </source>
</evidence>
<dbReference type="InterPro" id="IPR001870">
    <property type="entry name" value="B30.2/SPRY"/>
</dbReference>
<dbReference type="GeneTree" id="ENSGT00940000158441"/>
<accession>A0A3B3Q7H6</accession>
<feature type="domain" description="Fibronectin type-III" evidence="4">
    <location>
        <begin position="344"/>
        <end position="442"/>
    </location>
</feature>
<dbReference type="InterPro" id="IPR036116">
    <property type="entry name" value="FN3_sf"/>
</dbReference>
<keyword evidence="1" id="KW-0175">Coiled coil</keyword>
<dbReference type="InterPro" id="IPR013320">
    <property type="entry name" value="ConA-like_dom_sf"/>
</dbReference>
<dbReference type="SUPFAM" id="SSF49265">
    <property type="entry name" value="Fibronectin type III"/>
    <property type="match status" value="1"/>
</dbReference>
<dbReference type="SMART" id="SM00449">
    <property type="entry name" value="SPRY"/>
    <property type="match status" value="1"/>
</dbReference>
<reference evidence="5" key="2">
    <citation type="submission" date="2025-09" db="UniProtKB">
        <authorList>
            <consortium name="Ensembl"/>
        </authorList>
    </citation>
    <scope>IDENTIFICATION</scope>
</reference>
<dbReference type="InterPro" id="IPR013783">
    <property type="entry name" value="Ig-like_fold"/>
</dbReference>
<dbReference type="PROSITE" id="PS50853">
    <property type="entry name" value="FN3"/>
    <property type="match status" value="2"/>
</dbReference>
<dbReference type="Gene3D" id="3.30.160.60">
    <property type="entry name" value="Classic Zinc Finger"/>
    <property type="match status" value="1"/>
</dbReference>
<feature type="compositionally biased region" description="Basic and acidic residues" evidence="2">
    <location>
        <begin position="28"/>
        <end position="56"/>
    </location>
</feature>
<dbReference type="PRINTS" id="PR01407">
    <property type="entry name" value="BUTYPHLNCDUF"/>
</dbReference>
<feature type="compositionally biased region" description="Polar residues" evidence="2">
    <location>
        <begin position="68"/>
        <end position="79"/>
    </location>
</feature>
<evidence type="ECO:0000313" key="6">
    <source>
        <dbReference type="Proteomes" id="UP000261540"/>
    </source>
</evidence>
<dbReference type="InterPro" id="IPR043136">
    <property type="entry name" value="B30.2/SPRY_sf"/>
</dbReference>
<dbReference type="SMART" id="SM00060">
    <property type="entry name" value="FN3"/>
    <property type="match status" value="2"/>
</dbReference>
<feature type="domain" description="Fibronectin type-III" evidence="4">
    <location>
        <begin position="444"/>
        <end position="537"/>
    </location>
</feature>
<reference evidence="5" key="1">
    <citation type="submission" date="2025-08" db="UniProtKB">
        <authorList>
            <consortium name="Ensembl"/>
        </authorList>
    </citation>
    <scope>IDENTIFICATION</scope>
</reference>
<dbReference type="AlphaFoldDB" id="A0A3B3Q7H6"/>
<dbReference type="PANTHER" id="PTHR24099:SF6">
    <property type="entry name" value="FIBRONECTIN TYPE III AND SPRY DOMAIN-CONTAINING PROTEIN 2"/>
    <property type="match status" value="1"/>
</dbReference>
<dbReference type="Gene3D" id="2.60.40.10">
    <property type="entry name" value="Immunoglobulins"/>
    <property type="match status" value="2"/>
</dbReference>
<dbReference type="InterPro" id="IPR050617">
    <property type="entry name" value="E3_ligase_FN3/SPRY"/>
</dbReference>
<evidence type="ECO:0000313" key="5">
    <source>
        <dbReference type="Ensembl" id="ENSPKIP00000001351.1"/>
    </source>
</evidence>
<dbReference type="InterPro" id="IPR003961">
    <property type="entry name" value="FN3_dom"/>
</dbReference>
<keyword evidence="6" id="KW-1185">Reference proteome</keyword>
<dbReference type="Ensembl" id="ENSPKIT00000025270.1">
    <property type="protein sequence ID" value="ENSPKIP00000001351.1"/>
    <property type="gene ID" value="ENSPKIG00000019682.1"/>
</dbReference>
<feature type="domain" description="B30.2/SPRY" evidence="3">
    <location>
        <begin position="519"/>
        <end position="717"/>
    </location>
</feature>
<dbReference type="Proteomes" id="UP000261540">
    <property type="component" value="Unplaced"/>
</dbReference>
<dbReference type="InterPro" id="IPR003877">
    <property type="entry name" value="SPRY_dom"/>
</dbReference>
<dbReference type="SUPFAM" id="SSF49899">
    <property type="entry name" value="Concanavalin A-like lectins/glucanases"/>
    <property type="match status" value="1"/>
</dbReference>
<name>A0A3B3Q7H6_9TELE</name>
<dbReference type="CDD" id="cd00063">
    <property type="entry name" value="FN3"/>
    <property type="match status" value="2"/>
</dbReference>
<organism evidence="5 6">
    <name type="scientific">Paramormyrops kingsleyae</name>
    <dbReference type="NCBI Taxonomy" id="1676925"/>
    <lineage>
        <taxon>Eukaryota</taxon>
        <taxon>Metazoa</taxon>
        <taxon>Chordata</taxon>
        <taxon>Craniata</taxon>
        <taxon>Vertebrata</taxon>
        <taxon>Euteleostomi</taxon>
        <taxon>Actinopterygii</taxon>
        <taxon>Neopterygii</taxon>
        <taxon>Teleostei</taxon>
        <taxon>Osteoglossocephala</taxon>
        <taxon>Osteoglossomorpha</taxon>
        <taxon>Osteoglossiformes</taxon>
        <taxon>Mormyridae</taxon>
        <taxon>Paramormyrops</taxon>
    </lineage>
</organism>
<evidence type="ECO:0000256" key="2">
    <source>
        <dbReference type="SAM" id="MobiDB-lite"/>
    </source>
</evidence>
<dbReference type="PANTHER" id="PTHR24099">
    <property type="entry name" value="E3 UBIQUITIN-PROTEIN LIGASE TRIM36-RELATED"/>
    <property type="match status" value="1"/>
</dbReference>
<proteinExistence type="predicted"/>
<dbReference type="Pfam" id="PF00622">
    <property type="entry name" value="SPRY"/>
    <property type="match status" value="1"/>
</dbReference>
<feature type="region of interest" description="Disordered" evidence="2">
    <location>
        <begin position="1"/>
        <end position="144"/>
    </location>
</feature>
<feature type="compositionally biased region" description="Basic and acidic residues" evidence="2">
    <location>
        <begin position="129"/>
        <end position="144"/>
    </location>
</feature>
<feature type="compositionally biased region" description="Acidic residues" evidence="2">
    <location>
        <begin position="107"/>
        <end position="120"/>
    </location>
</feature>
<evidence type="ECO:0000256" key="1">
    <source>
        <dbReference type="ARBA" id="ARBA00023054"/>
    </source>
</evidence>